<sequence>MSKHEVSEYKVNSKMSEYKINMPDIQCIYYVCMGDGGKWFVIRYEDAYRNGGQDCREYEHAYGFSNKASACKWVLKDAKQIASWDSTLDGEKV</sequence>
<name>A0A6J5PPD1_9CAUD</name>
<accession>A0A6J5PPD1</accession>
<proteinExistence type="predicted"/>
<organism evidence="1">
    <name type="scientific">uncultured Caudovirales phage</name>
    <dbReference type="NCBI Taxonomy" id="2100421"/>
    <lineage>
        <taxon>Viruses</taxon>
        <taxon>Duplodnaviria</taxon>
        <taxon>Heunggongvirae</taxon>
        <taxon>Uroviricota</taxon>
        <taxon>Caudoviricetes</taxon>
        <taxon>Peduoviridae</taxon>
        <taxon>Maltschvirus</taxon>
        <taxon>Maltschvirus maltsch</taxon>
    </lineage>
</organism>
<protein>
    <submittedName>
        <fullName evidence="1">Uncharacterized protein</fullName>
    </submittedName>
</protein>
<evidence type="ECO:0000313" key="1">
    <source>
        <dbReference type="EMBL" id="CAB4171836.1"/>
    </source>
</evidence>
<reference evidence="1" key="1">
    <citation type="submission" date="2020-05" db="EMBL/GenBank/DDBJ databases">
        <authorList>
            <person name="Chiriac C."/>
            <person name="Salcher M."/>
            <person name="Ghai R."/>
            <person name="Kavagutti S V."/>
        </authorList>
    </citation>
    <scope>NUCLEOTIDE SEQUENCE</scope>
</reference>
<dbReference type="EMBL" id="LR796877">
    <property type="protein sequence ID" value="CAB4171836.1"/>
    <property type="molecule type" value="Genomic_DNA"/>
</dbReference>
<gene>
    <name evidence="1" type="ORF">UFOVP923_30</name>
</gene>